<comment type="caution">
    <text evidence="2">The sequence shown here is derived from an EMBL/GenBank/DDBJ whole genome shotgun (WGS) entry which is preliminary data.</text>
</comment>
<feature type="compositionally biased region" description="Basic and acidic residues" evidence="1">
    <location>
        <begin position="7"/>
        <end position="21"/>
    </location>
</feature>
<evidence type="ECO:0000313" key="3">
    <source>
        <dbReference type="Proteomes" id="UP000287033"/>
    </source>
</evidence>
<evidence type="ECO:0000256" key="1">
    <source>
        <dbReference type="SAM" id="MobiDB-lite"/>
    </source>
</evidence>
<dbReference type="Proteomes" id="UP000287033">
    <property type="component" value="Unassembled WGS sequence"/>
</dbReference>
<evidence type="ECO:0000313" key="2">
    <source>
        <dbReference type="EMBL" id="GCC49601.1"/>
    </source>
</evidence>
<reference evidence="2 3" key="1">
    <citation type="journal article" date="2018" name="Nat. Ecol. Evol.">
        <title>Shark genomes provide insights into elasmobranch evolution and the origin of vertebrates.</title>
        <authorList>
            <person name="Hara Y"/>
            <person name="Yamaguchi K"/>
            <person name="Onimaru K"/>
            <person name="Kadota M"/>
            <person name="Koyanagi M"/>
            <person name="Keeley SD"/>
            <person name="Tatsumi K"/>
            <person name="Tanaka K"/>
            <person name="Motone F"/>
            <person name="Kageyama Y"/>
            <person name="Nozu R"/>
            <person name="Adachi N"/>
            <person name="Nishimura O"/>
            <person name="Nakagawa R"/>
            <person name="Tanegashima C"/>
            <person name="Kiyatake I"/>
            <person name="Matsumoto R"/>
            <person name="Murakumo K"/>
            <person name="Nishida K"/>
            <person name="Terakita A"/>
            <person name="Kuratani S"/>
            <person name="Sato K"/>
            <person name="Hyodo S Kuraku.S."/>
        </authorList>
    </citation>
    <scope>NUCLEOTIDE SEQUENCE [LARGE SCALE GENOMIC DNA]</scope>
</reference>
<gene>
    <name evidence="2" type="ORF">chiPu_0033707</name>
</gene>
<name>A0A401U3Z1_CHIPU</name>
<dbReference type="AlphaFoldDB" id="A0A401U3Z1"/>
<dbReference type="EMBL" id="BEZZ01270268">
    <property type="protein sequence ID" value="GCC49601.1"/>
    <property type="molecule type" value="Genomic_DNA"/>
</dbReference>
<feature type="region of interest" description="Disordered" evidence="1">
    <location>
        <begin position="1"/>
        <end position="21"/>
    </location>
</feature>
<organism evidence="2 3">
    <name type="scientific">Chiloscyllium punctatum</name>
    <name type="common">Brownbanded bambooshark</name>
    <name type="synonym">Hemiscyllium punctatum</name>
    <dbReference type="NCBI Taxonomy" id="137246"/>
    <lineage>
        <taxon>Eukaryota</taxon>
        <taxon>Metazoa</taxon>
        <taxon>Chordata</taxon>
        <taxon>Craniata</taxon>
        <taxon>Vertebrata</taxon>
        <taxon>Chondrichthyes</taxon>
        <taxon>Elasmobranchii</taxon>
        <taxon>Galeomorphii</taxon>
        <taxon>Galeoidea</taxon>
        <taxon>Orectolobiformes</taxon>
        <taxon>Hemiscylliidae</taxon>
        <taxon>Chiloscyllium</taxon>
    </lineage>
</organism>
<keyword evidence="3" id="KW-1185">Reference proteome</keyword>
<accession>A0A401U3Z1</accession>
<sequence length="104" mass="11530">MSFENEDIGKQGEGRPVGDDTRKADLYVAVIHTEAQRIGDRPLHDRSRDTLRPVAFLRQEGVNHVQVQAACIGRYLVSGNGLLRLHARASCDEAALSRTCDRSD</sequence>
<proteinExistence type="predicted"/>
<protein>
    <submittedName>
        <fullName evidence="2">Uncharacterized protein</fullName>
    </submittedName>
</protein>